<name>A0ABV1RJ83_9ALTE</name>
<protein>
    <recommendedName>
        <fullName evidence="7">UDP-3-O-acylglucosamine N-acyltransferase</fullName>
        <ecNumber evidence="7">2.3.1.191</ecNumber>
    </recommendedName>
</protein>
<dbReference type="GO" id="GO:0103118">
    <property type="term" value="F:UDP-3-O-[(3R)-3-hydroxyacyl]-glucosamine N-acyltransferase activity"/>
    <property type="evidence" value="ECO:0007669"/>
    <property type="project" value="UniProtKB-EC"/>
</dbReference>
<dbReference type="SUPFAM" id="SSF51161">
    <property type="entry name" value="Trimeric LpxA-like enzymes"/>
    <property type="match status" value="1"/>
</dbReference>
<feature type="domain" description="UDP-3-O-[3-hydroxymyristoyl] glucosamine N-acyltransferase non-repeat region" evidence="8">
    <location>
        <begin position="24"/>
        <end position="88"/>
    </location>
</feature>
<feature type="active site" description="Proton acceptor" evidence="7">
    <location>
        <position position="239"/>
    </location>
</feature>
<dbReference type="EC" id="2.3.1.191" evidence="7"/>
<evidence type="ECO:0000256" key="4">
    <source>
        <dbReference type="ARBA" id="ARBA00022737"/>
    </source>
</evidence>
<keyword evidence="6 7" id="KW-0012">Acyltransferase</keyword>
<dbReference type="InterPro" id="IPR007691">
    <property type="entry name" value="LpxD"/>
</dbReference>
<dbReference type="Pfam" id="PF04613">
    <property type="entry name" value="LpxD"/>
    <property type="match status" value="1"/>
</dbReference>
<comment type="catalytic activity">
    <reaction evidence="7">
        <text>a UDP-3-O-[(3R)-3-hydroxyacyl]-alpha-D-glucosamine + a (3R)-hydroxyacyl-[ACP] = a UDP-2-N,3-O-bis[(3R)-3-hydroxyacyl]-alpha-D-glucosamine + holo-[ACP] + H(+)</text>
        <dbReference type="Rhea" id="RHEA:53836"/>
        <dbReference type="Rhea" id="RHEA-COMP:9685"/>
        <dbReference type="Rhea" id="RHEA-COMP:9945"/>
        <dbReference type="ChEBI" id="CHEBI:15378"/>
        <dbReference type="ChEBI" id="CHEBI:64479"/>
        <dbReference type="ChEBI" id="CHEBI:78827"/>
        <dbReference type="ChEBI" id="CHEBI:137740"/>
        <dbReference type="ChEBI" id="CHEBI:137748"/>
        <dbReference type="EC" id="2.3.1.191"/>
    </reaction>
</comment>
<evidence type="ECO:0000313" key="9">
    <source>
        <dbReference type="EMBL" id="MER2493011.1"/>
    </source>
</evidence>
<dbReference type="InterPro" id="IPR020573">
    <property type="entry name" value="UDP_GlcNAc_AcTrfase_non-rep"/>
</dbReference>
<evidence type="ECO:0000256" key="5">
    <source>
        <dbReference type="ARBA" id="ARBA00023098"/>
    </source>
</evidence>
<evidence type="ECO:0000256" key="6">
    <source>
        <dbReference type="ARBA" id="ARBA00023315"/>
    </source>
</evidence>
<dbReference type="PANTHER" id="PTHR43378">
    <property type="entry name" value="UDP-3-O-ACYLGLUCOSAMINE N-ACYLTRANSFERASE"/>
    <property type="match status" value="1"/>
</dbReference>
<dbReference type="EMBL" id="JBELOE010000239">
    <property type="protein sequence ID" value="MER2493011.1"/>
    <property type="molecule type" value="Genomic_DNA"/>
</dbReference>
<dbReference type="HAMAP" id="MF_00523">
    <property type="entry name" value="LpxD"/>
    <property type="match status" value="1"/>
</dbReference>
<evidence type="ECO:0000256" key="1">
    <source>
        <dbReference type="ARBA" id="ARBA00022516"/>
    </source>
</evidence>
<keyword evidence="3 7" id="KW-0808">Transferase</keyword>
<evidence type="ECO:0000259" key="8">
    <source>
        <dbReference type="Pfam" id="PF04613"/>
    </source>
</evidence>
<comment type="subunit">
    <text evidence="7">Homotrimer.</text>
</comment>
<evidence type="ECO:0000256" key="7">
    <source>
        <dbReference type="HAMAP-Rule" id="MF_00523"/>
    </source>
</evidence>
<reference evidence="9 10" key="1">
    <citation type="submission" date="2024-06" db="EMBL/GenBank/DDBJ databases">
        <authorList>
            <person name="Chen R.Y."/>
        </authorList>
    </citation>
    <scope>NUCLEOTIDE SEQUENCE [LARGE SCALE GENOMIC DNA]</scope>
    <source>
        <strain evidence="9 10">D2</strain>
    </source>
</reference>
<dbReference type="InterPro" id="IPR001451">
    <property type="entry name" value="Hexapep"/>
</dbReference>
<organism evidence="9 10">
    <name type="scientific">Catenovulum sediminis</name>
    <dbReference type="NCBI Taxonomy" id="1740262"/>
    <lineage>
        <taxon>Bacteria</taxon>
        <taxon>Pseudomonadati</taxon>
        <taxon>Pseudomonadota</taxon>
        <taxon>Gammaproteobacteria</taxon>
        <taxon>Alteromonadales</taxon>
        <taxon>Alteromonadaceae</taxon>
        <taxon>Catenovulum</taxon>
    </lineage>
</organism>
<evidence type="ECO:0000313" key="10">
    <source>
        <dbReference type="Proteomes" id="UP001467690"/>
    </source>
</evidence>
<dbReference type="NCBIfam" id="NF002060">
    <property type="entry name" value="PRK00892.1"/>
    <property type="match status" value="1"/>
</dbReference>
<evidence type="ECO:0000256" key="2">
    <source>
        <dbReference type="ARBA" id="ARBA00022556"/>
    </source>
</evidence>
<dbReference type="Proteomes" id="UP001467690">
    <property type="component" value="Unassembled WGS sequence"/>
</dbReference>
<comment type="similarity">
    <text evidence="7">Belongs to the transferase hexapeptide repeat family. LpxD subfamily.</text>
</comment>
<proteinExistence type="inferred from homology"/>
<dbReference type="Gene3D" id="3.40.1390.10">
    <property type="entry name" value="MurE/MurF, N-terminal domain"/>
    <property type="match status" value="1"/>
</dbReference>
<accession>A0ABV1RJ83</accession>
<keyword evidence="5 7" id="KW-0443">Lipid metabolism</keyword>
<comment type="caution">
    <text evidence="9">The sequence shown here is derived from an EMBL/GenBank/DDBJ whole genome shotgun (WGS) entry which is preliminary data.</text>
</comment>
<keyword evidence="2 7" id="KW-0441">Lipid A biosynthesis</keyword>
<sequence length="341" mass="35896">MTAFTIAELAEQVSAELIGNKNEVISSTASIDDAQPNQVTFFNDKNYAAGLAKCQAGLVILKAEDQALFAGNKLISDNPYLTYAKVAQILDSTPAVASTTHPSAQIDASAVVSPDAYIGAHAVISANAVIEKGCQIGPGVFIGQNSVLGAGSKIYPNAVIYHNVKIGENCIIHANAVIGSDGFGFANDQGNWIKIPQVGGVTIGNHVEIGANTSIDRGALHDTIIHNGVKLDNQIHIAHNVEIGENSALAARTAIAGSTKIGKRCTFAGCVAVNGHIEIGDDVHFTGTSMVTQSFKDAGVYSSGMPAVNNKEWRKNTARLRKIESLYDKVKMLEGQLKSLK</sequence>
<dbReference type="RefSeq" id="WP_143872267.1">
    <property type="nucleotide sequence ID" value="NZ_CP041660.1"/>
</dbReference>
<dbReference type="CDD" id="cd03352">
    <property type="entry name" value="LbH_LpxD"/>
    <property type="match status" value="1"/>
</dbReference>
<dbReference type="NCBIfam" id="TIGR01853">
    <property type="entry name" value="lipid_A_lpxD"/>
    <property type="match status" value="1"/>
</dbReference>
<dbReference type="Gene3D" id="1.20.5.170">
    <property type="match status" value="1"/>
</dbReference>
<dbReference type="Gene3D" id="2.160.10.10">
    <property type="entry name" value="Hexapeptide repeat proteins"/>
    <property type="match status" value="1"/>
</dbReference>
<dbReference type="Pfam" id="PF00132">
    <property type="entry name" value="Hexapep"/>
    <property type="match status" value="1"/>
</dbReference>
<comment type="function">
    <text evidence="7">Catalyzes the N-acylation of UDP-3-O-acylglucosamine using 3-hydroxyacyl-ACP as the acyl donor. Is involved in the biosynthesis of lipid A, a phosphorylated glycolipid that anchors the lipopolysaccharide to the outer membrane of the cell.</text>
</comment>
<dbReference type="PANTHER" id="PTHR43378:SF2">
    <property type="entry name" value="UDP-3-O-ACYLGLUCOSAMINE N-ACYLTRANSFERASE 1, MITOCHONDRIAL-RELATED"/>
    <property type="match status" value="1"/>
</dbReference>
<comment type="pathway">
    <text evidence="7">Bacterial outer membrane biogenesis; LPS lipid A biosynthesis.</text>
</comment>
<keyword evidence="4 7" id="KW-0677">Repeat</keyword>
<gene>
    <name evidence="7 9" type="primary">lpxD</name>
    <name evidence="9" type="ORF">ABS311_14095</name>
</gene>
<keyword evidence="10" id="KW-1185">Reference proteome</keyword>
<dbReference type="InterPro" id="IPR011004">
    <property type="entry name" value="Trimer_LpxA-like_sf"/>
</dbReference>
<keyword evidence="1 7" id="KW-0444">Lipid biosynthesis</keyword>
<evidence type="ECO:0000256" key="3">
    <source>
        <dbReference type="ARBA" id="ARBA00022679"/>
    </source>
</evidence>